<sequence length="804" mass="91326">MWTIIKREIQSFFSSLSGYLVISIFLFATSILLWVFPSDYNLLSTGYANLDGLFDLGPWVMLFLAPAITMKMFAEEKRQRTLELLLTRPISRTKIILGKFLAACILVIIAMIPTVIYYLSVYYLGTPIGCIDSGAVFGSYIGLFFLAAIYIAVGIFCSVTTESQIISFLMAAVINLLLYNAFGVGSQIYPMSDIWVSISSLGIDKHYQSIARGVIMMKDILFFFIVIFLFLGIATIIITWNIFTNKQRRKTILSTAIISVLTSWMSTFTTLQVDLTEDNRFSLSATTKSLLEEVDFPIQFDIYLAGQMPAKFSVFQKNITQKIKSLAAITDSPLHYNLIDPYQEVPINKRQKYFSYLANKGLIPTDIRIKKEEGTSTQLLFPAMIIKGNGKEVVVNLLKRNSMLSPEENLNNSTELLEYEMVRAVQKLKQHKKSVIAFITDGKTLNPSETFVLRNELKEEFHFIDISAERLWTDKENIDAVVVADPQDNFNERTKFILDQYIMGGGKMAVFIDPVSVSLDSLQHGMTTIAIGNDLSLRDQLFQYGIRLNSDLVQDVDCMRLPVNTALSGQKPKYTPAPWYFSPLLMPNQSHPIGKGLDRVKCEFVSSITPTSKHKDVKITPVLTTSPYARITNTPLEVSLEMINHPPHRAQFNKRDIPIGVIMEGKFRSAFQHRMAEAFGFSRNIVIKGQSTDTKILVVADGKILANMVKKINGKMRYSPLGYDRFSKQTFGNKEFISNAFRYLTDKKGISSLSGKVLKIRLLDKIKIRESRLWIQFLNVIFPQLFMIIMGTIFFFVRRYIYRS</sequence>
<evidence type="ECO:0000313" key="2">
    <source>
        <dbReference type="Proteomes" id="UP000826212"/>
    </source>
</evidence>
<evidence type="ECO:0000313" key="1">
    <source>
        <dbReference type="EMBL" id="QZE13578.1"/>
    </source>
</evidence>
<accession>A0AC61NDG4</accession>
<organism evidence="1 2">
    <name type="scientific">Halosquirtibacter laminarini</name>
    <dbReference type="NCBI Taxonomy" id="3374600"/>
    <lineage>
        <taxon>Bacteria</taxon>
        <taxon>Pseudomonadati</taxon>
        <taxon>Bacteroidota</taxon>
        <taxon>Bacteroidia</taxon>
        <taxon>Marinilabiliales</taxon>
        <taxon>Prolixibacteraceae</taxon>
        <taxon>Halosquirtibacter</taxon>
    </lineage>
</organism>
<protein>
    <submittedName>
        <fullName evidence="1">Gliding motility-associated ABC transporter substrate-binding protein GldG</fullName>
    </submittedName>
</protein>
<name>A0AC61NDG4_9BACT</name>
<keyword evidence="2" id="KW-1185">Reference proteome</keyword>
<dbReference type="Proteomes" id="UP000826212">
    <property type="component" value="Chromosome"/>
</dbReference>
<proteinExistence type="predicted"/>
<gene>
    <name evidence="1" type="primary">gldG</name>
    <name evidence="1" type="ORF">K4L44_13500</name>
</gene>
<reference evidence="1" key="1">
    <citation type="submission" date="2021-08" db="EMBL/GenBank/DDBJ databases">
        <title>Novel anaerobic bacterium isolated from sea squirt in East Sea, Republic of Korea.</title>
        <authorList>
            <person name="Nguyen T.H."/>
            <person name="Li Z."/>
            <person name="Lee Y.-J."/>
            <person name="Ko J."/>
            <person name="Kim S.-G."/>
        </authorList>
    </citation>
    <scope>NUCLEOTIDE SEQUENCE</scope>
    <source>
        <strain evidence="1">KCTC 25031</strain>
    </source>
</reference>
<dbReference type="EMBL" id="CP081303">
    <property type="protein sequence ID" value="QZE13578.1"/>
    <property type="molecule type" value="Genomic_DNA"/>
</dbReference>